<gene>
    <name evidence="1" type="ORF">XthCFBP4691_20770</name>
</gene>
<evidence type="ECO:0000313" key="1">
    <source>
        <dbReference type="EMBL" id="PPT72242.1"/>
    </source>
</evidence>
<protein>
    <submittedName>
        <fullName evidence="1">Uncharacterized protein</fullName>
    </submittedName>
</protein>
<keyword evidence="2" id="KW-1185">Reference proteome</keyword>
<name>A0A2S6YZ08_9XANT</name>
<feature type="non-terminal residue" evidence="1">
    <location>
        <position position="99"/>
    </location>
</feature>
<feature type="non-terminal residue" evidence="1">
    <location>
        <position position="1"/>
    </location>
</feature>
<sequence>LASQLADDRGLRHALDPQGVVNALNALSKWPGRASCEKAMEALAGRLAADHDLRQALRAPHVALSLNALSKLLGGAACRQASLRLAERPGTAELPWQQF</sequence>
<evidence type="ECO:0000313" key="2">
    <source>
        <dbReference type="Proteomes" id="UP000239898"/>
    </source>
</evidence>
<reference evidence="1 2" key="1">
    <citation type="submission" date="2016-08" db="EMBL/GenBank/DDBJ databases">
        <title>Evolution of the type three secretion system and type three effector repertoires in Xanthomonas.</title>
        <authorList>
            <person name="Merda D."/>
            <person name="Briand M."/>
            <person name="Bosis E."/>
            <person name="Rousseau C."/>
            <person name="Portier P."/>
            <person name="Jacques M.-A."/>
            <person name="Fischer-Le Saux M."/>
        </authorList>
    </citation>
    <scope>NUCLEOTIDE SEQUENCE [LARGE SCALE GENOMIC DNA]</scope>
    <source>
        <strain evidence="1 2">CFBP 4691</strain>
    </source>
</reference>
<dbReference type="EMBL" id="MIGX01000372">
    <property type="protein sequence ID" value="PPT72242.1"/>
    <property type="molecule type" value="Genomic_DNA"/>
</dbReference>
<organism evidence="1 2">
    <name type="scientific">Xanthomonas theicola</name>
    <dbReference type="NCBI Taxonomy" id="56464"/>
    <lineage>
        <taxon>Bacteria</taxon>
        <taxon>Pseudomonadati</taxon>
        <taxon>Pseudomonadota</taxon>
        <taxon>Gammaproteobacteria</taxon>
        <taxon>Lysobacterales</taxon>
        <taxon>Lysobacteraceae</taxon>
        <taxon>Xanthomonas</taxon>
    </lineage>
</organism>
<comment type="caution">
    <text evidence="1">The sequence shown here is derived from an EMBL/GenBank/DDBJ whole genome shotgun (WGS) entry which is preliminary data.</text>
</comment>
<dbReference type="Proteomes" id="UP000239898">
    <property type="component" value="Unassembled WGS sequence"/>
</dbReference>
<proteinExistence type="predicted"/>
<accession>A0A2S6YZ08</accession>
<dbReference type="AlphaFoldDB" id="A0A2S6YZ08"/>
<dbReference type="OrthoDB" id="6005969at2"/>